<organism evidence="1 2">
    <name type="scientific">Chlamydia buteonis</name>
    <dbReference type="NCBI Taxonomy" id="2494525"/>
    <lineage>
        <taxon>Bacteria</taxon>
        <taxon>Pseudomonadati</taxon>
        <taxon>Chlamydiota</taxon>
        <taxon>Chlamydiia</taxon>
        <taxon>Chlamydiales</taxon>
        <taxon>Chlamydiaceae</taxon>
        <taxon>Chlamydia/Chlamydophila group</taxon>
        <taxon>Chlamydia</taxon>
    </lineage>
</organism>
<name>A0ABX8LA63_9CHLA</name>
<evidence type="ECO:0000313" key="1">
    <source>
        <dbReference type="EMBL" id="QXE27616.1"/>
    </source>
</evidence>
<dbReference type="EMBL" id="CP067334">
    <property type="protein sequence ID" value="QXE27616.1"/>
    <property type="molecule type" value="Genomic_DNA"/>
</dbReference>
<evidence type="ECO:0000313" key="2">
    <source>
        <dbReference type="Proteomes" id="UP000683565"/>
    </source>
</evidence>
<dbReference type="Proteomes" id="UP000683565">
    <property type="component" value="Chromosome"/>
</dbReference>
<dbReference type="RefSeq" id="WP_131743955.1">
    <property type="nucleotide sequence ID" value="NZ_CAAAFM010000001.1"/>
</dbReference>
<protein>
    <submittedName>
        <fullName evidence="1">Uncharacterized protein</fullName>
    </submittedName>
</protein>
<sequence>MMLDSRFSTDYYLRVVELAIRDESRTLVYNKKQHLLETWPINTALCPDQDAVKETIQKVIQELFSRSLISYALSGRLLSIIDMRLRQELPYTRILYKIFRKDTFERKKSVVKKLLMLKNIIVLERQRPLNKVSNVASSVFANEKTNFSSWEDFTHDVEIHSESDDVSLSVKEIMTAESSSQVIMEALMTFLESQATYLPLSLELLDQFVAEKAAPLKTLSERSFKLLSELKNLYAISREDFQAVIGGVITNSLSDMLTNSLVGSLLFTPQGKAMVNTWQEVAEFSPKEANAAQGFLAEILRRIVSEDLKTAAAIVNEATPEQIGRMYSIRDCSPGLWLKMMQMLLMRWLLDFDEKVYSLLKKSINYYTPEPTFWQQISCIFKKF</sequence>
<proteinExistence type="predicted"/>
<keyword evidence="2" id="KW-1185">Reference proteome</keyword>
<accession>A0ABX8LA63</accession>
<gene>
    <name evidence="1" type="ORF">JJJ19_03025</name>
</gene>
<reference evidence="1" key="1">
    <citation type="submission" date="2021-01" db="EMBL/GenBank/DDBJ databases">
        <title>Chlamydial infections in birds of prey presented to California wildlife rehabilitation facilities.</title>
        <authorList>
            <person name="Seibert B.A."/>
            <person name="Keel M.K."/>
            <person name="Kelly T.R."/>
            <person name="Nilsen R.A."/>
            <person name="Pesti D.R."/>
            <person name="Ciembor P.X."/>
            <person name="Gregory C.R."/>
            <person name="Ritchie B.W."/>
            <person name="Hawkins M.G."/>
        </authorList>
    </citation>
    <scope>NUCLEOTIDE SEQUENCE [LARGE SCALE GENOMIC DNA]</scope>
    <source>
        <strain evidence="1">SWA</strain>
    </source>
</reference>